<dbReference type="AlphaFoldDB" id="A0A1H8Z3K6"/>
<dbReference type="Gene3D" id="3.30.1330.60">
    <property type="entry name" value="OmpA-like domain"/>
    <property type="match status" value="2"/>
</dbReference>
<gene>
    <name evidence="4" type="ORF">SAMN05444005_101464</name>
</gene>
<feature type="chain" id="PRO_5011531452" evidence="2">
    <location>
        <begin position="19"/>
        <end position="259"/>
    </location>
</feature>
<evidence type="ECO:0000259" key="3">
    <source>
        <dbReference type="PROSITE" id="PS51123"/>
    </source>
</evidence>
<dbReference type="PANTHER" id="PTHR30329">
    <property type="entry name" value="STATOR ELEMENT OF FLAGELLAR MOTOR COMPLEX"/>
    <property type="match status" value="1"/>
</dbReference>
<protein>
    <submittedName>
        <fullName evidence="4">OmpA family protein</fullName>
    </submittedName>
</protein>
<sequence>MKQIYSLLFLFIFSSVYAQKKFTVYFDTDSHQLNLTELNRLDANFKNKTIEIISVTGFCDFRATNSYNDSLSLNRANFVGGLLNKLVNATDFQISGKGENFKQNSNLSKNRKVEIVYNELSTIKDSDTSYIKNELTEKIQNSKIGDKLVLKKMNFYNRSDILLPNSSPIRDELLQVLEDNPKLKIEIQGHICCTPGVDKEEIALKRCKAIYNYLITNGIDKTRLSYKSFDATQPIYSIPEKNEEQRIANRRVEILIKDK</sequence>
<dbReference type="Proteomes" id="UP000198648">
    <property type="component" value="Unassembled WGS sequence"/>
</dbReference>
<dbReference type="RefSeq" id="WP_091464613.1">
    <property type="nucleotide sequence ID" value="NZ_FOEI01000001.1"/>
</dbReference>
<feature type="domain" description="OmpA-like" evidence="3">
    <location>
        <begin position="13"/>
        <end position="121"/>
    </location>
</feature>
<dbReference type="OrthoDB" id="9782229at2"/>
<keyword evidence="2" id="KW-0732">Signal</keyword>
<dbReference type="GO" id="GO:0016020">
    <property type="term" value="C:membrane"/>
    <property type="evidence" value="ECO:0007669"/>
    <property type="project" value="UniProtKB-UniRule"/>
</dbReference>
<organism evidence="4 5">
    <name type="scientific">Flavobacterium urocaniciphilum</name>
    <dbReference type="NCBI Taxonomy" id="1299341"/>
    <lineage>
        <taxon>Bacteria</taxon>
        <taxon>Pseudomonadati</taxon>
        <taxon>Bacteroidota</taxon>
        <taxon>Flavobacteriia</taxon>
        <taxon>Flavobacteriales</taxon>
        <taxon>Flavobacteriaceae</taxon>
        <taxon>Flavobacterium</taxon>
    </lineage>
</organism>
<dbReference type="EMBL" id="FOEI01000001">
    <property type="protein sequence ID" value="SEP58911.1"/>
    <property type="molecule type" value="Genomic_DNA"/>
</dbReference>
<name>A0A1H8Z3K6_9FLAO</name>
<keyword evidence="5" id="KW-1185">Reference proteome</keyword>
<dbReference type="Pfam" id="PF00691">
    <property type="entry name" value="OmpA"/>
    <property type="match status" value="2"/>
</dbReference>
<evidence type="ECO:0000313" key="4">
    <source>
        <dbReference type="EMBL" id="SEP58911.1"/>
    </source>
</evidence>
<keyword evidence="1" id="KW-0472">Membrane</keyword>
<dbReference type="CDD" id="cd07185">
    <property type="entry name" value="OmpA_C-like"/>
    <property type="match status" value="1"/>
</dbReference>
<feature type="domain" description="OmpA-like" evidence="3">
    <location>
        <begin position="142"/>
        <end position="259"/>
    </location>
</feature>
<dbReference type="PROSITE" id="PS51123">
    <property type="entry name" value="OMPA_2"/>
    <property type="match status" value="2"/>
</dbReference>
<dbReference type="InterPro" id="IPR036737">
    <property type="entry name" value="OmpA-like_sf"/>
</dbReference>
<evidence type="ECO:0000256" key="2">
    <source>
        <dbReference type="SAM" id="SignalP"/>
    </source>
</evidence>
<accession>A0A1H8Z3K6</accession>
<dbReference type="SUPFAM" id="SSF103088">
    <property type="entry name" value="OmpA-like"/>
    <property type="match status" value="2"/>
</dbReference>
<dbReference type="STRING" id="1299341.SAMN05444005_101464"/>
<dbReference type="InterPro" id="IPR050330">
    <property type="entry name" value="Bact_OuterMem_StrucFunc"/>
</dbReference>
<feature type="signal peptide" evidence="2">
    <location>
        <begin position="1"/>
        <end position="18"/>
    </location>
</feature>
<reference evidence="4 5" key="1">
    <citation type="submission" date="2016-10" db="EMBL/GenBank/DDBJ databases">
        <authorList>
            <person name="de Groot N.N."/>
        </authorList>
    </citation>
    <scope>NUCLEOTIDE SEQUENCE [LARGE SCALE GENOMIC DNA]</scope>
    <source>
        <strain evidence="4 5">DSM 27078</strain>
    </source>
</reference>
<dbReference type="InterPro" id="IPR006665">
    <property type="entry name" value="OmpA-like"/>
</dbReference>
<dbReference type="PANTHER" id="PTHR30329:SF21">
    <property type="entry name" value="LIPOPROTEIN YIAD-RELATED"/>
    <property type="match status" value="1"/>
</dbReference>
<evidence type="ECO:0000256" key="1">
    <source>
        <dbReference type="PROSITE-ProRule" id="PRU00473"/>
    </source>
</evidence>
<proteinExistence type="predicted"/>
<evidence type="ECO:0000313" key="5">
    <source>
        <dbReference type="Proteomes" id="UP000198648"/>
    </source>
</evidence>